<feature type="domain" description="VOC" evidence="2">
    <location>
        <begin position="4"/>
        <end position="120"/>
    </location>
</feature>
<dbReference type="EMBL" id="FWFK01000005">
    <property type="protein sequence ID" value="SLN61241.1"/>
    <property type="molecule type" value="Genomic_DNA"/>
</dbReference>
<dbReference type="PANTHER" id="PTHR34109">
    <property type="entry name" value="BNAUNNG04460D PROTEIN-RELATED"/>
    <property type="match status" value="1"/>
</dbReference>
<dbReference type="PANTHER" id="PTHR34109:SF1">
    <property type="entry name" value="VOC DOMAIN-CONTAINING PROTEIN"/>
    <property type="match status" value="1"/>
</dbReference>
<dbReference type="Gene3D" id="3.30.720.110">
    <property type="match status" value="1"/>
</dbReference>
<dbReference type="InterPro" id="IPR004360">
    <property type="entry name" value="Glyas_Fos-R_dOase_dom"/>
</dbReference>
<evidence type="ECO:0000313" key="4">
    <source>
        <dbReference type="Proteomes" id="UP000193570"/>
    </source>
</evidence>
<keyword evidence="4" id="KW-1185">Reference proteome</keyword>
<dbReference type="Gene3D" id="3.30.720.120">
    <property type="match status" value="1"/>
</dbReference>
<dbReference type="InterPro" id="IPR029068">
    <property type="entry name" value="Glyas_Bleomycin-R_OHBP_Dase"/>
</dbReference>
<dbReference type="OrthoDB" id="9798201at2"/>
<evidence type="ECO:0000259" key="2">
    <source>
        <dbReference type="PROSITE" id="PS51819"/>
    </source>
</evidence>
<feature type="region of interest" description="Disordered" evidence="1">
    <location>
        <begin position="111"/>
        <end position="132"/>
    </location>
</feature>
<gene>
    <name evidence="3" type="ORF">ROJ8625_03116</name>
</gene>
<dbReference type="RefSeq" id="WP_085792768.1">
    <property type="nucleotide sequence ID" value="NZ_FWFK01000005.1"/>
</dbReference>
<dbReference type="Pfam" id="PF00903">
    <property type="entry name" value="Glyoxalase"/>
    <property type="match status" value="1"/>
</dbReference>
<accession>A0A1X6ZTY6</accession>
<organism evidence="3 4">
    <name type="scientific">Roseivivax jejudonensis</name>
    <dbReference type="NCBI Taxonomy" id="1529041"/>
    <lineage>
        <taxon>Bacteria</taxon>
        <taxon>Pseudomonadati</taxon>
        <taxon>Pseudomonadota</taxon>
        <taxon>Alphaproteobacteria</taxon>
        <taxon>Rhodobacterales</taxon>
        <taxon>Roseobacteraceae</taxon>
        <taxon>Roseivivax</taxon>
    </lineage>
</organism>
<dbReference type="AlphaFoldDB" id="A0A1X6ZTY6"/>
<dbReference type="SUPFAM" id="SSF54593">
    <property type="entry name" value="Glyoxalase/Bleomycin resistance protein/Dihydroxybiphenyl dioxygenase"/>
    <property type="match status" value="1"/>
</dbReference>
<evidence type="ECO:0000256" key="1">
    <source>
        <dbReference type="SAM" id="MobiDB-lite"/>
    </source>
</evidence>
<name>A0A1X6ZTY6_9RHOB</name>
<dbReference type="InterPro" id="IPR037523">
    <property type="entry name" value="VOC_core"/>
</dbReference>
<protein>
    <submittedName>
        <fullName evidence="3">Glyoxalase-like domain protein</fullName>
    </submittedName>
</protein>
<dbReference type="Proteomes" id="UP000193570">
    <property type="component" value="Unassembled WGS sequence"/>
</dbReference>
<sequence length="132" mass="14046">MSHQPAIVPYFSYVDARAAIGFLTAAFGFRLVQAFDGPDGRVLHAELAHGTGVIMLGSADTAPATGSPGTYLVVDDVDMHHATAAARGADIVYPPEDTEFGTRRYRARDPEGHEWSFGTYAPAPDAPDRGTP</sequence>
<reference evidence="3 4" key="1">
    <citation type="submission" date="2017-03" db="EMBL/GenBank/DDBJ databases">
        <authorList>
            <person name="Afonso C.L."/>
            <person name="Miller P.J."/>
            <person name="Scott M.A."/>
            <person name="Spackman E."/>
            <person name="Goraichik I."/>
            <person name="Dimitrov K.M."/>
            <person name="Suarez D.L."/>
            <person name="Swayne D.E."/>
        </authorList>
    </citation>
    <scope>NUCLEOTIDE SEQUENCE [LARGE SCALE GENOMIC DNA]</scope>
    <source>
        <strain evidence="3 4">CECT 8625</strain>
    </source>
</reference>
<dbReference type="PROSITE" id="PS51819">
    <property type="entry name" value="VOC"/>
    <property type="match status" value="1"/>
</dbReference>
<proteinExistence type="predicted"/>
<evidence type="ECO:0000313" key="3">
    <source>
        <dbReference type="EMBL" id="SLN61241.1"/>
    </source>
</evidence>